<dbReference type="RefSeq" id="WP_150399995.1">
    <property type="nucleotide sequence ID" value="NZ_VXLC01000001.1"/>
</dbReference>
<organism evidence="1 2">
    <name type="scientific">Nocardia colli</name>
    <dbReference type="NCBI Taxonomy" id="2545717"/>
    <lineage>
        <taxon>Bacteria</taxon>
        <taxon>Bacillati</taxon>
        <taxon>Actinomycetota</taxon>
        <taxon>Actinomycetes</taxon>
        <taxon>Mycobacteriales</taxon>
        <taxon>Nocardiaceae</taxon>
        <taxon>Nocardia</taxon>
    </lineage>
</organism>
<accession>A0A5N0EQZ3</accession>
<proteinExistence type="predicted"/>
<dbReference type="OrthoDB" id="5363652at2"/>
<dbReference type="AlphaFoldDB" id="A0A5N0EQZ3"/>
<reference evidence="1 2" key="1">
    <citation type="submission" date="2019-09" db="EMBL/GenBank/DDBJ databases">
        <authorList>
            <person name="Wang X."/>
        </authorList>
    </citation>
    <scope>NUCLEOTIDE SEQUENCE [LARGE SCALE GENOMIC DNA]</scope>
    <source>
        <strain evidence="1 2">CICC 11023</strain>
    </source>
</reference>
<evidence type="ECO:0000313" key="1">
    <source>
        <dbReference type="EMBL" id="KAA8890081.1"/>
    </source>
</evidence>
<sequence length="423" mass="47525">MTSYDKPFKTHAQQLDLLRERGMHIASFDRVLDLYEFDRRLRLHILDAIDSVEVALRVRLGYTLGAGDAFAHLDRAALDETFTQYDGRNPIASQSPWLSSEHAKWLTNVRRDEERSKHDFVRHFKSKYGMPLPVWVVTELLTFGSAATLLAGLKQRQKNMIAAEFGIFDEHCEGDGAALTKWIANLVYLRNTCAHHGRLWNHNVVDQLGRLEGTPDLAHASGVHQRSRIYASLAVLAYLTSQLDPKSTWRTDTATLVESGLAAVGESPDRIGCPPLWNREPIWSPDYQPPADPLTVEHREILRQFECIGTADAGLIIDASSNAKRRASAVRYHRARSELLGLPVGNTYRFPVFQFDTTNACINPLVAYANMAIEAKTSPWDAATWWSTPNINMDNTTPMDSLQAGILTQALIDTALFREDSAR</sequence>
<gene>
    <name evidence="1" type="ORF">F3087_01825</name>
</gene>
<dbReference type="Proteomes" id="UP000323876">
    <property type="component" value="Unassembled WGS sequence"/>
</dbReference>
<keyword evidence="2" id="KW-1185">Reference proteome</keyword>
<protein>
    <submittedName>
        <fullName evidence="1">Abi family protein</fullName>
    </submittedName>
</protein>
<comment type="caution">
    <text evidence="1">The sequence shown here is derived from an EMBL/GenBank/DDBJ whole genome shotgun (WGS) entry which is preliminary data.</text>
</comment>
<evidence type="ECO:0000313" key="2">
    <source>
        <dbReference type="Proteomes" id="UP000323876"/>
    </source>
</evidence>
<dbReference type="InterPro" id="IPR011664">
    <property type="entry name" value="Abi_system_AbiD/AbiF-like"/>
</dbReference>
<name>A0A5N0EQZ3_9NOCA</name>
<dbReference type="Pfam" id="PF07751">
    <property type="entry name" value="Abi_2"/>
    <property type="match status" value="1"/>
</dbReference>
<dbReference type="EMBL" id="VXLC01000001">
    <property type="protein sequence ID" value="KAA8890081.1"/>
    <property type="molecule type" value="Genomic_DNA"/>
</dbReference>